<dbReference type="NCBIfam" id="TIGR03187">
    <property type="entry name" value="DGQHR"/>
    <property type="match status" value="1"/>
</dbReference>
<dbReference type="EMBL" id="JABBNT010000003">
    <property type="protein sequence ID" value="NMM45384.1"/>
    <property type="molecule type" value="Genomic_DNA"/>
</dbReference>
<proteinExistence type="predicted"/>
<comment type="caution">
    <text evidence="1">The sequence shown here is derived from an EMBL/GenBank/DDBJ whole genome shotgun (WGS) entry which is preliminary data.</text>
</comment>
<reference evidence="1 2" key="1">
    <citation type="submission" date="2020-04" db="EMBL/GenBank/DDBJ databases">
        <title>Rhodospirillaceae bacterium KN72 isolated from deep sea.</title>
        <authorList>
            <person name="Zhang D.-C."/>
        </authorList>
    </citation>
    <scope>NUCLEOTIDE SEQUENCE [LARGE SCALE GENOMIC DNA]</scope>
    <source>
        <strain evidence="1 2">KN72</strain>
    </source>
</reference>
<sequence>MITVTTPTTNFPAMQGRVGDRLVTYSTQIPPHAIEGLLGHDPRSRHWKKLPGDIEAIYSKVQRATAGQRLRGIMDYVRLRFSPRSTLIGAFPAVSIAIQNHVGFRPLAIPDTEGVGHIQIDMSSRNARIVVDGLGRLSSVLELLEMSYDESRPSDDRQQLVDLLSSFSIPVVIYAPHPESEPLSRAEMGQLFFDFNFKAVAVPPRIAISLDMSDPYIQVTNRLARESNAIKNHGGMEERAASLGAKSTAIVVQQVLLRFVRGAMEGASFQESNKAEIENPTLSAENTLEHAKAMAEFLDAFADAMGEAFSKDRKSLHLSSPGWQTIGVIYHDVVHALASKDPVETARNLAQIDWSRSGPLWSDLVVEKEHSDGTKELVLHSAGASTKREMVKKVRAALSIDSLPSESSEALI</sequence>
<accession>A0A7Y0HHE1</accession>
<dbReference type="AlphaFoldDB" id="A0A7Y0HHE1"/>
<keyword evidence="2" id="KW-1185">Reference proteome</keyword>
<dbReference type="Pfam" id="PF14072">
    <property type="entry name" value="DndB"/>
    <property type="match status" value="1"/>
</dbReference>
<dbReference type="RefSeq" id="WP_169625727.1">
    <property type="nucleotide sequence ID" value="NZ_JABBNT010000003.1"/>
</dbReference>
<protein>
    <submittedName>
        <fullName evidence="1">DGQHR domain-containing protein</fullName>
    </submittedName>
</protein>
<dbReference type="InterPro" id="IPR017601">
    <property type="entry name" value="DGQHR-contain_dom"/>
</dbReference>
<evidence type="ECO:0000313" key="2">
    <source>
        <dbReference type="Proteomes" id="UP000539372"/>
    </source>
</evidence>
<dbReference type="Proteomes" id="UP000539372">
    <property type="component" value="Unassembled WGS sequence"/>
</dbReference>
<gene>
    <name evidence="1" type="ORF">HH303_12895</name>
</gene>
<name>A0A7Y0HHE1_9PROT</name>
<evidence type="ECO:0000313" key="1">
    <source>
        <dbReference type="EMBL" id="NMM45384.1"/>
    </source>
</evidence>
<organism evidence="1 2">
    <name type="scientific">Pacificispira spongiicola</name>
    <dbReference type="NCBI Taxonomy" id="2729598"/>
    <lineage>
        <taxon>Bacteria</taxon>
        <taxon>Pseudomonadati</taxon>
        <taxon>Pseudomonadota</taxon>
        <taxon>Alphaproteobacteria</taxon>
        <taxon>Rhodospirillales</taxon>
        <taxon>Rhodospirillaceae</taxon>
        <taxon>Pacificispira</taxon>
    </lineage>
</organism>
<dbReference type="InterPro" id="IPR017642">
    <property type="entry name" value="DNA_S_mod_DndB"/>
</dbReference>